<dbReference type="GO" id="GO:0036373">
    <property type="term" value="F:L-fucose mutarotase activity"/>
    <property type="evidence" value="ECO:0007669"/>
    <property type="project" value="UniProtKB-EC"/>
</dbReference>
<gene>
    <name evidence="4" type="ORF">DFJ64_0670</name>
</gene>
<protein>
    <submittedName>
        <fullName evidence="4">L-fucose mutarotase</fullName>
    </submittedName>
</protein>
<comment type="catalytic activity">
    <reaction evidence="1">
        <text>beta-D-ribopyranose = beta-D-ribofuranose</text>
        <dbReference type="Rhea" id="RHEA:25432"/>
        <dbReference type="ChEBI" id="CHEBI:27476"/>
        <dbReference type="ChEBI" id="CHEBI:47002"/>
        <dbReference type="EC" id="5.4.99.62"/>
    </reaction>
</comment>
<organism evidence="4 5">
    <name type="scientific">Thermasporomyces composti</name>
    <dbReference type="NCBI Taxonomy" id="696763"/>
    <lineage>
        <taxon>Bacteria</taxon>
        <taxon>Bacillati</taxon>
        <taxon>Actinomycetota</taxon>
        <taxon>Actinomycetes</taxon>
        <taxon>Propionibacteriales</taxon>
        <taxon>Nocardioidaceae</taxon>
        <taxon>Thermasporomyces</taxon>
    </lineage>
</organism>
<dbReference type="SUPFAM" id="SSF102546">
    <property type="entry name" value="RbsD-like"/>
    <property type="match status" value="1"/>
</dbReference>
<dbReference type="GO" id="GO:0042806">
    <property type="term" value="F:fucose binding"/>
    <property type="evidence" value="ECO:0007669"/>
    <property type="project" value="TreeGrafter"/>
</dbReference>
<keyword evidence="2" id="KW-0413">Isomerase</keyword>
<dbReference type="EMBL" id="QTUC01000001">
    <property type="protein sequence ID" value="REF35296.1"/>
    <property type="molecule type" value="Genomic_DNA"/>
</dbReference>
<comment type="caution">
    <text evidence="4">The sequence shown here is derived from an EMBL/GenBank/DDBJ whole genome shotgun (WGS) entry which is preliminary data.</text>
</comment>
<name>A0A3D9V1P0_THECX</name>
<evidence type="ECO:0000256" key="3">
    <source>
        <dbReference type="ARBA" id="ARBA00036324"/>
    </source>
</evidence>
<evidence type="ECO:0000256" key="2">
    <source>
        <dbReference type="ARBA" id="ARBA00023235"/>
    </source>
</evidence>
<sequence>MLRYRLIHPEILAALASAGHGSRVLVADGHYPFVTAAGPNATHVFLNLSPGRLTVPEVVEVLVDAIPVERATVMAPPPDQPTPEVFAEFERLLPAGTPIDRLDRFAFYDAARTDDVALVIATGEQRTYANILLTVGVAA</sequence>
<dbReference type="InterPro" id="IPR050443">
    <property type="entry name" value="RbsD/FucU_mutarotase"/>
</dbReference>
<accession>A0A3D9V1P0</accession>
<comment type="catalytic activity">
    <reaction evidence="3">
        <text>alpha-L-fucose = beta-L-fucose</text>
        <dbReference type="Rhea" id="RHEA:25580"/>
        <dbReference type="ChEBI" id="CHEBI:42548"/>
        <dbReference type="ChEBI" id="CHEBI:42589"/>
        <dbReference type="EC" id="5.1.3.29"/>
    </reaction>
</comment>
<dbReference type="Gene3D" id="3.40.1650.10">
    <property type="entry name" value="RbsD-like domain"/>
    <property type="match status" value="1"/>
</dbReference>
<evidence type="ECO:0000313" key="4">
    <source>
        <dbReference type="EMBL" id="REF35296.1"/>
    </source>
</evidence>
<keyword evidence="5" id="KW-1185">Reference proteome</keyword>
<proteinExistence type="predicted"/>
<evidence type="ECO:0000313" key="5">
    <source>
        <dbReference type="Proteomes" id="UP000256485"/>
    </source>
</evidence>
<reference evidence="4 5" key="1">
    <citation type="submission" date="2018-08" db="EMBL/GenBank/DDBJ databases">
        <title>Sequencing the genomes of 1000 actinobacteria strains.</title>
        <authorList>
            <person name="Klenk H.-P."/>
        </authorList>
    </citation>
    <scope>NUCLEOTIDE SEQUENCE [LARGE SCALE GENOMIC DNA]</scope>
    <source>
        <strain evidence="4 5">DSM 22891</strain>
    </source>
</reference>
<dbReference type="OrthoDB" id="9805009at2"/>
<dbReference type="Proteomes" id="UP000256485">
    <property type="component" value="Unassembled WGS sequence"/>
</dbReference>
<dbReference type="InterPro" id="IPR007721">
    <property type="entry name" value="RbsD_FucU"/>
</dbReference>
<evidence type="ECO:0000256" key="1">
    <source>
        <dbReference type="ARBA" id="ARBA00000223"/>
    </source>
</evidence>
<dbReference type="PANTHER" id="PTHR31690">
    <property type="entry name" value="FUCOSE MUTAROTASE"/>
    <property type="match status" value="1"/>
</dbReference>
<dbReference type="Pfam" id="PF05025">
    <property type="entry name" value="RbsD_FucU"/>
    <property type="match status" value="1"/>
</dbReference>
<dbReference type="PANTHER" id="PTHR31690:SF4">
    <property type="entry name" value="FUCOSE MUTAROTASE"/>
    <property type="match status" value="1"/>
</dbReference>
<dbReference type="AlphaFoldDB" id="A0A3D9V1P0"/>
<dbReference type="GO" id="GO:0006004">
    <property type="term" value="P:fucose metabolic process"/>
    <property type="evidence" value="ECO:0007669"/>
    <property type="project" value="TreeGrafter"/>
</dbReference>
<dbReference type="GO" id="GO:0062193">
    <property type="term" value="F:D-ribose pyranase activity"/>
    <property type="evidence" value="ECO:0007669"/>
    <property type="project" value="UniProtKB-EC"/>
</dbReference>
<dbReference type="RefSeq" id="WP_115849108.1">
    <property type="nucleotide sequence ID" value="NZ_QTUC01000001.1"/>
</dbReference>
<dbReference type="InterPro" id="IPR023750">
    <property type="entry name" value="RbsD-like_sf"/>
</dbReference>